<protein>
    <submittedName>
        <fullName evidence="2">Uncharacterized protein</fullName>
    </submittedName>
</protein>
<dbReference type="OrthoDB" id="1264821at2"/>
<dbReference type="AlphaFoldDB" id="A0A4V6QBR7"/>
<reference evidence="2 3" key="1">
    <citation type="submission" date="2019-03" db="EMBL/GenBank/DDBJ databases">
        <title>Genomic Encyclopedia of Type Strains, Phase III (KMG-III): the genomes of soil and plant-associated and newly described type strains.</title>
        <authorList>
            <person name="Whitman W."/>
        </authorList>
    </citation>
    <scope>NUCLEOTIDE SEQUENCE [LARGE SCALE GENOMIC DNA]</scope>
    <source>
        <strain evidence="2 3">CGMCC 1.12802</strain>
    </source>
</reference>
<organism evidence="2 3">
    <name type="scientific">Epilithonimonas xixisoli</name>
    <dbReference type="NCBI Taxonomy" id="1476462"/>
    <lineage>
        <taxon>Bacteria</taxon>
        <taxon>Pseudomonadati</taxon>
        <taxon>Bacteroidota</taxon>
        <taxon>Flavobacteriia</taxon>
        <taxon>Flavobacteriales</taxon>
        <taxon>Weeksellaceae</taxon>
        <taxon>Chryseobacterium group</taxon>
        <taxon>Epilithonimonas</taxon>
    </lineage>
</organism>
<name>A0A4V6QBR7_9FLAO</name>
<evidence type="ECO:0000313" key="2">
    <source>
        <dbReference type="EMBL" id="TDX86181.1"/>
    </source>
</evidence>
<dbReference type="RefSeq" id="WP_133942817.1">
    <property type="nucleotide sequence ID" value="NZ_SOEO01000001.1"/>
</dbReference>
<dbReference type="EMBL" id="SOEO01000001">
    <property type="protein sequence ID" value="TDX86181.1"/>
    <property type="molecule type" value="Genomic_DNA"/>
</dbReference>
<keyword evidence="3" id="KW-1185">Reference proteome</keyword>
<proteinExistence type="predicted"/>
<gene>
    <name evidence="2" type="ORF">B0I22_0291</name>
</gene>
<feature type="region of interest" description="Disordered" evidence="1">
    <location>
        <begin position="63"/>
        <end position="97"/>
    </location>
</feature>
<evidence type="ECO:0000256" key="1">
    <source>
        <dbReference type="SAM" id="MobiDB-lite"/>
    </source>
</evidence>
<comment type="caution">
    <text evidence="2">The sequence shown here is derived from an EMBL/GenBank/DDBJ whole genome shotgun (WGS) entry which is preliminary data.</text>
</comment>
<feature type="compositionally biased region" description="Acidic residues" evidence="1">
    <location>
        <begin position="82"/>
        <end position="97"/>
    </location>
</feature>
<dbReference type="Proteomes" id="UP000295313">
    <property type="component" value="Unassembled WGS sequence"/>
</dbReference>
<evidence type="ECO:0000313" key="3">
    <source>
        <dbReference type="Proteomes" id="UP000295313"/>
    </source>
</evidence>
<sequence length="150" mass="17086">MKYKNLAVDYFERHSTSQECHITSDGRVFHTNGHAISFASEHNLQDQTIESYKREQVATVAENATVENFEDVENSEEKQDGNDTDVETNEDAGENEVVDSKIEELKSFDIETGDYQDVKSFIKHFNIETADQKADTLKTALTEFKNNLAQ</sequence>
<accession>A0A4V6QBR7</accession>